<dbReference type="eggNOG" id="COG0457">
    <property type="taxonomic scope" value="Bacteria"/>
</dbReference>
<evidence type="ECO:0000256" key="3">
    <source>
        <dbReference type="PROSITE-ProRule" id="PRU00339"/>
    </source>
</evidence>
<dbReference type="EMBL" id="FOAZ01000003">
    <property type="protein sequence ID" value="SEK74110.1"/>
    <property type="molecule type" value="Genomic_DNA"/>
</dbReference>
<dbReference type="Pfam" id="PF07719">
    <property type="entry name" value="TPR_2"/>
    <property type="match status" value="1"/>
</dbReference>
<keyword evidence="1" id="KW-0677">Repeat</keyword>
<evidence type="ECO:0000256" key="2">
    <source>
        <dbReference type="ARBA" id="ARBA00022803"/>
    </source>
</evidence>
<evidence type="ECO:0000313" key="4">
    <source>
        <dbReference type="EMBL" id="SEK74110.1"/>
    </source>
</evidence>
<feature type="repeat" description="TPR" evidence="3">
    <location>
        <begin position="72"/>
        <end position="105"/>
    </location>
</feature>
<dbReference type="RefSeq" id="WP_052439156.1">
    <property type="nucleotide sequence ID" value="NZ_BBPN01000034.1"/>
</dbReference>
<name>A0A1H7JJI4_STRJI</name>
<dbReference type="Pfam" id="PF13176">
    <property type="entry name" value="TPR_7"/>
    <property type="match status" value="1"/>
</dbReference>
<reference evidence="5" key="1">
    <citation type="submission" date="2016-10" db="EMBL/GenBank/DDBJ databases">
        <authorList>
            <person name="Varghese N."/>
        </authorList>
    </citation>
    <scope>NUCLEOTIDE SEQUENCE [LARGE SCALE GENOMIC DNA]</scope>
    <source>
        <strain evidence="5">DSM 45096 / BCRC 16803 / CGMCC 4.1857 / CIP 109030 / JCM 12277 / KCTC 19219 / NBRC 100920 / 33214</strain>
    </source>
</reference>
<sequence>MEELIALDEAGRMVTTDREALEREVAALLDGPADEPRGLRKAGVGLLVLGRREEALRVLTQALALADEKLSVAVHINLGDAWRYGGEFEAAEPHYQQALKLAEAVAPGMLYFCFQHLGKQRLDQGRTKEARSLLERALREQLAADDPSLTEATRTALRLVDETEAARAARVVEAAWSPES</sequence>
<dbReference type="PROSITE" id="PS50005">
    <property type="entry name" value="TPR"/>
    <property type="match status" value="1"/>
</dbReference>
<keyword evidence="5" id="KW-1185">Reference proteome</keyword>
<proteinExistence type="predicted"/>
<dbReference type="InterPro" id="IPR013105">
    <property type="entry name" value="TPR_2"/>
</dbReference>
<dbReference type="Proteomes" id="UP000183015">
    <property type="component" value="Unassembled WGS sequence"/>
</dbReference>
<evidence type="ECO:0000256" key="1">
    <source>
        <dbReference type="ARBA" id="ARBA00022737"/>
    </source>
</evidence>
<dbReference type="InterPro" id="IPR011990">
    <property type="entry name" value="TPR-like_helical_dom_sf"/>
</dbReference>
<evidence type="ECO:0000313" key="5">
    <source>
        <dbReference type="Proteomes" id="UP000183015"/>
    </source>
</evidence>
<dbReference type="Gene3D" id="1.25.40.10">
    <property type="entry name" value="Tetratricopeptide repeat domain"/>
    <property type="match status" value="1"/>
</dbReference>
<accession>A0A1H7JJI4</accession>
<dbReference type="SUPFAM" id="SSF48452">
    <property type="entry name" value="TPR-like"/>
    <property type="match status" value="1"/>
</dbReference>
<organism evidence="4 5">
    <name type="scientific">Streptacidiphilus jiangxiensis</name>
    <dbReference type="NCBI Taxonomy" id="235985"/>
    <lineage>
        <taxon>Bacteria</taxon>
        <taxon>Bacillati</taxon>
        <taxon>Actinomycetota</taxon>
        <taxon>Actinomycetes</taxon>
        <taxon>Kitasatosporales</taxon>
        <taxon>Streptomycetaceae</taxon>
        <taxon>Streptacidiphilus</taxon>
    </lineage>
</organism>
<gene>
    <name evidence="4" type="ORF">SAMN05414137_103300</name>
</gene>
<dbReference type="STRING" id="235985.SAMN05414137_103300"/>
<keyword evidence="2 3" id="KW-0802">TPR repeat</keyword>
<dbReference type="InterPro" id="IPR019734">
    <property type="entry name" value="TPR_rpt"/>
</dbReference>
<dbReference type="SMART" id="SM00028">
    <property type="entry name" value="TPR"/>
    <property type="match status" value="3"/>
</dbReference>
<dbReference type="AlphaFoldDB" id="A0A1H7JJI4"/>
<protein>
    <submittedName>
        <fullName evidence="4">Tetratricopeptide repeat-containing protein</fullName>
    </submittedName>
</protein>